<dbReference type="GO" id="GO:0005462">
    <property type="term" value="F:UDP-N-acetylglucosamine transmembrane transporter activity"/>
    <property type="evidence" value="ECO:0000318"/>
    <property type="project" value="GO_Central"/>
</dbReference>
<dbReference type="GO" id="GO:0006031">
    <property type="term" value="P:chitin biosynthetic process"/>
    <property type="evidence" value="ECO:0007669"/>
    <property type="project" value="EnsemblFungi"/>
</dbReference>
<dbReference type="GeneID" id="3643787"/>
<feature type="transmembrane region" description="Helical" evidence="7">
    <location>
        <begin position="235"/>
        <end position="253"/>
    </location>
</feature>
<reference evidence="9 10" key="2">
    <citation type="journal article" date="2007" name="Genome Biol.">
        <title>Assembly of the Candida albicans genome into sixteen supercontigs aligned on the eight chromosomes.</title>
        <authorList>
            <person name="van het Hoog M."/>
            <person name="Rast T.J."/>
            <person name="Martchenko M."/>
            <person name="Grindle S."/>
            <person name="Dignard D."/>
            <person name="Hogues H."/>
            <person name="Cuomo C."/>
            <person name="Berriman M."/>
            <person name="Scherer S."/>
            <person name="Magee B.B."/>
            <person name="Whiteway M."/>
            <person name="Chibana H."/>
            <person name="Nantel A."/>
            <person name="Magee P.T."/>
        </authorList>
    </citation>
    <scope>GENOME REANNOTATION</scope>
    <source>
        <strain evidence="10">SC5314 / ATCC MYA-2876</strain>
    </source>
</reference>
<feature type="transmembrane region" description="Helical" evidence="7">
    <location>
        <begin position="12"/>
        <end position="29"/>
    </location>
</feature>
<dbReference type="GO" id="GO:0005789">
    <property type="term" value="C:endoplasmic reticulum membrane"/>
    <property type="evidence" value="ECO:0000318"/>
    <property type="project" value="GO_Central"/>
</dbReference>
<evidence type="ECO:0000313" key="9">
    <source>
        <dbReference type="EMBL" id="AOW27948.1"/>
    </source>
</evidence>
<dbReference type="VEuPathDB" id="FungiDB:C2_09700W_A"/>
<dbReference type="Pfam" id="PF08449">
    <property type="entry name" value="UAA"/>
    <property type="match status" value="1"/>
</dbReference>
<evidence type="ECO:0000313" key="10">
    <source>
        <dbReference type="Proteomes" id="UP000000559"/>
    </source>
</evidence>
<evidence type="ECO:0000256" key="3">
    <source>
        <dbReference type="ARBA" id="ARBA00022597"/>
    </source>
</evidence>
<feature type="transmembrane region" description="Helical" evidence="7">
    <location>
        <begin position="130"/>
        <end position="147"/>
    </location>
</feature>
<dbReference type="PROSITE" id="PS51257">
    <property type="entry name" value="PROKAR_LIPOPROTEIN"/>
    <property type="match status" value="1"/>
</dbReference>
<keyword evidence="5 7" id="KW-1133">Transmembrane helix</keyword>
<reference evidence="9 10" key="3">
    <citation type="journal article" date="2013" name="Genome Biol.">
        <title>Assembly of a phased diploid Candida albicans genome facilitates allele-specific measurements and provides a simple model for repeat and indel structure.</title>
        <authorList>
            <person name="Muzzey D."/>
            <person name="Schwartz K."/>
            <person name="Weissman J.S."/>
            <person name="Sherlock G."/>
        </authorList>
    </citation>
    <scope>NUCLEOTIDE SEQUENCE [LARGE SCALE GENOMIC DNA]</scope>
    <source>
        <strain evidence="10">SC5314 / ATCC MYA-2876</strain>
    </source>
</reference>
<protein>
    <submittedName>
        <fullName evidence="9">Yea4p</fullName>
    </submittedName>
</protein>
<keyword evidence="3" id="KW-0762">Sugar transport</keyword>
<keyword evidence="10" id="KW-1185">Reference proteome</keyword>
<accession>A0A1D8PIJ0</accession>
<proteinExistence type="predicted"/>
<comment type="subcellular location">
    <subcellularLocation>
        <location evidence="1">Endomembrane system</location>
        <topology evidence="1">Multi-pass membrane protein</topology>
    </subcellularLocation>
</comment>
<dbReference type="SMR" id="A0A1D8PIJ0"/>
<feature type="transmembrane region" description="Helical" evidence="7">
    <location>
        <begin position="197"/>
        <end position="215"/>
    </location>
</feature>
<evidence type="ECO:0000256" key="7">
    <source>
        <dbReference type="SAM" id="Phobius"/>
    </source>
</evidence>
<dbReference type="KEGG" id="cal:CAALFM_C209700WA"/>
<evidence type="ECO:0000256" key="2">
    <source>
        <dbReference type="ARBA" id="ARBA00022448"/>
    </source>
</evidence>
<dbReference type="GO" id="GO:0015786">
    <property type="term" value="P:UDP-glucose transmembrane transport"/>
    <property type="evidence" value="ECO:0007669"/>
    <property type="project" value="EnsemblFungi"/>
</dbReference>
<evidence type="ECO:0000256" key="6">
    <source>
        <dbReference type="ARBA" id="ARBA00023136"/>
    </source>
</evidence>
<dbReference type="PANTHER" id="PTHR10778:SF4">
    <property type="entry name" value="NUCLEOTIDE SUGAR TRANSPORTER SLC35B4"/>
    <property type="match status" value="1"/>
</dbReference>
<dbReference type="STRING" id="237561.A0A1D8PIJ0"/>
<reference evidence="9 10" key="1">
    <citation type="journal article" date="2004" name="Proc. Natl. Acad. Sci. U.S.A.">
        <title>The diploid genome sequence of Candida albicans.</title>
        <authorList>
            <person name="Jones T."/>
            <person name="Federspiel N.A."/>
            <person name="Chibana H."/>
            <person name="Dungan J."/>
            <person name="Kalman S."/>
            <person name="Magee B.B."/>
            <person name="Newport G."/>
            <person name="Thorstenson Y.R."/>
            <person name="Agabian N."/>
            <person name="Magee P.T."/>
            <person name="Davis R.W."/>
            <person name="Scherer S."/>
        </authorList>
    </citation>
    <scope>NUCLEOTIDE SEQUENCE [LARGE SCALE GENOMIC DNA]</scope>
    <source>
        <strain evidence="10">SC5314 / ATCC MYA-2876</strain>
    </source>
</reference>
<feature type="transmembrane region" description="Helical" evidence="7">
    <location>
        <begin position="159"/>
        <end position="185"/>
    </location>
</feature>
<dbReference type="CGD" id="CAL0000194268">
    <property type="gene designation" value="YEA4"/>
</dbReference>
<dbReference type="OrthoDB" id="999962at2759"/>
<evidence type="ECO:0000256" key="5">
    <source>
        <dbReference type="ARBA" id="ARBA00022989"/>
    </source>
</evidence>
<keyword evidence="6 7" id="KW-0472">Membrane</keyword>
<dbReference type="PANTHER" id="PTHR10778">
    <property type="entry name" value="SOLUTE CARRIER FAMILY 35 MEMBER B"/>
    <property type="match status" value="1"/>
</dbReference>
<feature type="transmembrane region" description="Helical" evidence="7">
    <location>
        <begin position="265"/>
        <end position="287"/>
    </location>
</feature>
<dbReference type="GO" id="GO:0005464">
    <property type="term" value="F:UDP-xylose transmembrane transporter activity"/>
    <property type="evidence" value="ECO:0000318"/>
    <property type="project" value="GO_Central"/>
</dbReference>
<dbReference type="FunCoup" id="A0A1D8PIJ0">
    <property type="interactions" value="165"/>
</dbReference>
<dbReference type="AlphaFoldDB" id="A0A1D8PIJ0"/>
<evidence type="ECO:0000313" key="8">
    <source>
        <dbReference type="CGD" id="CAL0000194268"/>
    </source>
</evidence>
<gene>
    <name evidence="8 9" type="primary">YEA4</name>
    <name evidence="9" type="ordered locus">CAALFM_C209700WA</name>
    <name evidence="8" type="ordered locus">orf19.8962</name>
</gene>
<dbReference type="OMA" id="NPFTGWH"/>
<dbReference type="GO" id="GO:1990569">
    <property type="term" value="P:UDP-N-acetylglucosamine transmembrane transport"/>
    <property type="evidence" value="ECO:0000318"/>
    <property type="project" value="GO_Central"/>
</dbReference>
<keyword evidence="4 7" id="KW-0812">Transmembrane</keyword>
<keyword evidence="2" id="KW-0813">Transport</keyword>
<evidence type="ECO:0000256" key="1">
    <source>
        <dbReference type="ARBA" id="ARBA00004127"/>
    </source>
</evidence>
<dbReference type="eggNOG" id="KOG1583">
    <property type="taxonomic scope" value="Eukaryota"/>
</dbReference>
<feature type="transmembrane region" description="Helical" evidence="7">
    <location>
        <begin position="293"/>
        <end position="311"/>
    </location>
</feature>
<feature type="transmembrane region" description="Helical" evidence="7">
    <location>
        <begin position="101"/>
        <end position="123"/>
    </location>
</feature>
<organism evidence="9 10">
    <name type="scientific">Candida albicans (strain SC5314 / ATCC MYA-2876)</name>
    <name type="common">Yeast</name>
    <dbReference type="NCBI Taxonomy" id="237561"/>
    <lineage>
        <taxon>Eukaryota</taxon>
        <taxon>Fungi</taxon>
        <taxon>Dikarya</taxon>
        <taxon>Ascomycota</taxon>
        <taxon>Saccharomycotina</taxon>
        <taxon>Pichiomycetes</taxon>
        <taxon>Debaryomycetaceae</taxon>
        <taxon>Candida/Lodderomyces clade</taxon>
        <taxon>Candida</taxon>
    </lineage>
</organism>
<dbReference type="RefSeq" id="XP_714554.2">
    <property type="nucleotide sequence ID" value="XM_709461.2"/>
</dbReference>
<dbReference type="Proteomes" id="UP000000559">
    <property type="component" value="Chromosome 2"/>
</dbReference>
<name>A0A1D8PIJ0_CANAL</name>
<dbReference type="InterPro" id="IPR013657">
    <property type="entry name" value="SCL35B1-4/HUT1"/>
</dbReference>
<dbReference type="GO" id="GO:0000139">
    <property type="term" value="C:Golgi membrane"/>
    <property type="evidence" value="ECO:0000318"/>
    <property type="project" value="GO_Central"/>
</dbReference>
<feature type="transmembrane region" description="Helical" evidence="7">
    <location>
        <begin position="74"/>
        <end position="95"/>
    </location>
</feature>
<dbReference type="NCBIfam" id="TIGR00803">
    <property type="entry name" value="nst"/>
    <property type="match status" value="1"/>
</dbReference>
<evidence type="ECO:0000256" key="4">
    <source>
        <dbReference type="ARBA" id="ARBA00022692"/>
    </source>
</evidence>
<sequence>MRSLTYISISGWLNILLQVFGGCCSNVFVLEDLLYNNKSEYSLGTLVTFSQFLITSILSIPISTKGFIRPTVPVSRWIFPVVLYFLTSLLNNLVWQFDITVPMHIIFRSSGTVVTMLVGYFFGNKRYSKHQIVSSIFMTLGTIMATLPEGNSLSIEINIKFLTGILILTIASVISAFMGLYSELIYKQYGNQWHESLFYNHFLALPLFVFVSPTIYREFGVVLQSKQVTLGAFKFPRQLLSLTVNVLTQFICTKGVNMLAGETSALTVTVVLLVRKFVSLILSVIFYGSYMSTSGMIGSIIVFGSAAYYSISGISDRKIIEVKKET</sequence>
<dbReference type="EMBL" id="CP017624">
    <property type="protein sequence ID" value="AOW27948.1"/>
    <property type="molecule type" value="Genomic_DNA"/>
</dbReference>
<feature type="transmembrane region" description="Helical" evidence="7">
    <location>
        <begin position="41"/>
        <end position="62"/>
    </location>
</feature>
<dbReference type="InParanoid" id="A0A1D8PIJ0"/>